<keyword evidence="2" id="KW-0645">Protease</keyword>
<feature type="signal peptide" evidence="7">
    <location>
        <begin position="1"/>
        <end position="25"/>
    </location>
</feature>
<dbReference type="Gene3D" id="3.10.350.10">
    <property type="entry name" value="LysM domain"/>
    <property type="match status" value="1"/>
</dbReference>
<dbReference type="CDD" id="cd00118">
    <property type="entry name" value="LysM"/>
    <property type="match status" value="1"/>
</dbReference>
<dbReference type="Proteomes" id="UP001230156">
    <property type="component" value="Unassembled WGS sequence"/>
</dbReference>
<evidence type="ECO:0000313" key="10">
    <source>
        <dbReference type="Proteomes" id="UP001230156"/>
    </source>
</evidence>
<name>A0ABU0YRF7_9PROT</name>
<dbReference type="InterPro" id="IPR051156">
    <property type="entry name" value="Mito/Outer_Membr_Metalloprot"/>
</dbReference>
<keyword evidence="4 9" id="KW-0378">Hydrolase</keyword>
<dbReference type="Gene3D" id="3.30.2010.10">
    <property type="entry name" value="Metalloproteases ('zincins'), catalytic domain"/>
    <property type="match status" value="1"/>
</dbReference>
<organism evidence="9 10">
    <name type="scientific">Dongia sedimenti</name>
    <dbReference type="NCBI Taxonomy" id="3064282"/>
    <lineage>
        <taxon>Bacteria</taxon>
        <taxon>Pseudomonadati</taxon>
        <taxon>Pseudomonadota</taxon>
        <taxon>Alphaproteobacteria</taxon>
        <taxon>Rhodospirillales</taxon>
        <taxon>Dongiaceae</taxon>
        <taxon>Dongia</taxon>
    </lineage>
</organism>
<evidence type="ECO:0000256" key="1">
    <source>
        <dbReference type="ARBA" id="ARBA00001947"/>
    </source>
</evidence>
<dbReference type="GO" id="GO:0008237">
    <property type="term" value="F:metallopeptidase activity"/>
    <property type="evidence" value="ECO:0007669"/>
    <property type="project" value="UniProtKB-KW"/>
</dbReference>
<keyword evidence="6 9" id="KW-0482">Metalloprotease</keyword>
<evidence type="ECO:0000256" key="2">
    <source>
        <dbReference type="ARBA" id="ARBA00022670"/>
    </source>
</evidence>
<feature type="domain" description="LysM" evidence="8">
    <location>
        <begin position="450"/>
        <end position="497"/>
    </location>
</feature>
<gene>
    <name evidence="9" type="ORF">Q8A70_16895</name>
</gene>
<dbReference type="PROSITE" id="PS51257">
    <property type="entry name" value="PROKAR_LIPOPROTEIN"/>
    <property type="match status" value="1"/>
</dbReference>
<dbReference type="InterPro" id="IPR001915">
    <property type="entry name" value="Peptidase_M48"/>
</dbReference>
<keyword evidence="5" id="KW-0862">Zinc</keyword>
<dbReference type="InterPro" id="IPR036779">
    <property type="entry name" value="LysM_dom_sf"/>
</dbReference>
<evidence type="ECO:0000256" key="7">
    <source>
        <dbReference type="SAM" id="SignalP"/>
    </source>
</evidence>
<dbReference type="PANTHER" id="PTHR22726:SF1">
    <property type="entry name" value="METALLOENDOPEPTIDASE OMA1, MITOCHONDRIAL"/>
    <property type="match status" value="1"/>
</dbReference>
<dbReference type="PROSITE" id="PS51782">
    <property type="entry name" value="LYSM"/>
    <property type="match status" value="1"/>
</dbReference>
<proteinExistence type="predicted"/>
<comment type="caution">
    <text evidence="9">The sequence shown here is derived from an EMBL/GenBank/DDBJ whole genome shotgun (WGS) entry which is preliminary data.</text>
</comment>
<feature type="chain" id="PRO_5046706715" evidence="7">
    <location>
        <begin position="26"/>
        <end position="522"/>
    </location>
</feature>
<evidence type="ECO:0000313" key="9">
    <source>
        <dbReference type="EMBL" id="MDQ7249368.1"/>
    </source>
</evidence>
<evidence type="ECO:0000256" key="5">
    <source>
        <dbReference type="ARBA" id="ARBA00022833"/>
    </source>
</evidence>
<accession>A0ABU0YRF7</accession>
<comment type="cofactor">
    <cofactor evidence="1">
        <name>Zn(2+)</name>
        <dbReference type="ChEBI" id="CHEBI:29105"/>
    </cofactor>
</comment>
<sequence length="522" mass="55292">MNRHTKPSKLVPVALLLATASVALAGCSYATSPATGRQFLSPVSEAQENQIGAEEHPKILAEFGGAYSEKPNLNAYVNQLGQTVAQNAERKDVQYTFTVLNTEEINAFALPGGYVYITRGLLTLANNEAEVAGVLGHEIGHVNARHTAERMGQAQQASILSTLGVAAATLLGGETGGQLASGVAQEGSAVYLGTHSQAQEFEADSLGVRYLSKASYDPQAMATFLESLNDETTLEAGLAGGSTEVDSFTQMKQSHPRTPDRVQKAIAEANVPVANPQINRDRFLQQIDGMLWGPDPRDGVVKGSAFIHPGLKFAFDAPKGMKLQNSPDAVMGQGNNAAMIFDLASPAPTGSLAQYISSQWQEGATISDVQSFQVNGMEAATGIAKGSINNTPVAIRMVAIRQSAKTVYRFLYATPPDSFNAADKSFLASAQSFREISAADAAGYTPKRIRVITVRAGDTVASLAQQMQVDDAPADWFRVLNRLGANAQLEAGQKVKIIVSGNGQLSALPDDRLAEEVAQAQP</sequence>
<reference evidence="10" key="1">
    <citation type="submission" date="2023-08" db="EMBL/GenBank/DDBJ databases">
        <title>Rhodospirillaceae gen. nov., a novel taxon isolated from the Yangtze River Yuezi River estuary sludge.</title>
        <authorList>
            <person name="Ruan L."/>
        </authorList>
    </citation>
    <scope>NUCLEOTIDE SEQUENCE [LARGE SCALE GENOMIC DNA]</scope>
    <source>
        <strain evidence="10">R-7</strain>
    </source>
</reference>
<evidence type="ECO:0000256" key="6">
    <source>
        <dbReference type="ARBA" id="ARBA00023049"/>
    </source>
</evidence>
<dbReference type="EC" id="3.4.24.-" evidence="9"/>
<keyword evidence="10" id="KW-1185">Reference proteome</keyword>
<dbReference type="PANTHER" id="PTHR22726">
    <property type="entry name" value="METALLOENDOPEPTIDASE OMA1"/>
    <property type="match status" value="1"/>
</dbReference>
<dbReference type="InterPro" id="IPR018392">
    <property type="entry name" value="LysM"/>
</dbReference>
<evidence type="ECO:0000259" key="8">
    <source>
        <dbReference type="PROSITE" id="PS51782"/>
    </source>
</evidence>
<keyword evidence="7" id="KW-0732">Signal</keyword>
<keyword evidence="3" id="KW-0479">Metal-binding</keyword>
<protein>
    <submittedName>
        <fullName evidence="9">M48 family metalloprotease</fullName>
        <ecNumber evidence="9">3.4.24.-</ecNumber>
    </submittedName>
</protein>
<dbReference type="Pfam" id="PF01435">
    <property type="entry name" value="Peptidase_M48"/>
    <property type="match status" value="1"/>
</dbReference>
<dbReference type="EMBL" id="JAUYVI010000005">
    <property type="protein sequence ID" value="MDQ7249368.1"/>
    <property type="molecule type" value="Genomic_DNA"/>
</dbReference>
<evidence type="ECO:0000256" key="4">
    <source>
        <dbReference type="ARBA" id="ARBA00022801"/>
    </source>
</evidence>
<dbReference type="RefSeq" id="WP_379957269.1">
    <property type="nucleotide sequence ID" value="NZ_JAUYVI010000005.1"/>
</dbReference>
<evidence type="ECO:0000256" key="3">
    <source>
        <dbReference type="ARBA" id="ARBA00022723"/>
    </source>
</evidence>